<proteinExistence type="predicted"/>
<keyword evidence="2" id="KW-1185">Reference proteome</keyword>
<dbReference type="RefSeq" id="WP_379768467.1">
    <property type="nucleotide sequence ID" value="NZ_JBHSMZ010000004.1"/>
</dbReference>
<dbReference type="Proteomes" id="UP001596086">
    <property type="component" value="Unassembled WGS sequence"/>
</dbReference>
<dbReference type="EMBL" id="JBHSMZ010000004">
    <property type="protein sequence ID" value="MFC5548087.1"/>
    <property type="molecule type" value="Genomic_DNA"/>
</dbReference>
<comment type="caution">
    <text evidence="1">The sequence shown here is derived from an EMBL/GenBank/DDBJ whole genome shotgun (WGS) entry which is preliminary data.</text>
</comment>
<evidence type="ECO:0000313" key="2">
    <source>
        <dbReference type="Proteomes" id="UP001596086"/>
    </source>
</evidence>
<organism evidence="1 2">
    <name type="scientific">Massilia aerilata</name>
    <dbReference type="NCBI Taxonomy" id="453817"/>
    <lineage>
        <taxon>Bacteria</taxon>
        <taxon>Pseudomonadati</taxon>
        <taxon>Pseudomonadota</taxon>
        <taxon>Betaproteobacteria</taxon>
        <taxon>Burkholderiales</taxon>
        <taxon>Oxalobacteraceae</taxon>
        <taxon>Telluria group</taxon>
        <taxon>Massilia</taxon>
    </lineage>
</organism>
<reference evidence="2" key="1">
    <citation type="journal article" date="2019" name="Int. J. Syst. Evol. Microbiol.">
        <title>The Global Catalogue of Microorganisms (GCM) 10K type strain sequencing project: providing services to taxonomists for standard genome sequencing and annotation.</title>
        <authorList>
            <consortium name="The Broad Institute Genomics Platform"/>
            <consortium name="The Broad Institute Genome Sequencing Center for Infectious Disease"/>
            <person name="Wu L."/>
            <person name="Ma J."/>
        </authorList>
    </citation>
    <scope>NUCLEOTIDE SEQUENCE [LARGE SCALE GENOMIC DNA]</scope>
    <source>
        <strain evidence="2">CGMCC 4.5798</strain>
    </source>
</reference>
<gene>
    <name evidence="1" type="ORF">ACFPO9_06125</name>
</gene>
<sequence length="219" mass="24560">MQQAAWPKGTVTGDKVRNFSTRFRSILLPSRSSTFFKEDPVPVTGRQRINAVFLRLLFAFAVFGMSKAFANVPPEYVELTSAEMKSRGFTFKIDRYNDHASIELKFPSQLRGREAWLVPLYTYVVIKNKSGDVIASTTNWVLKNDTLTIVSSYNTTLSDLSIAIDYGCPIAGSPEFRCGTTFRIASVSQFFDENPDALNLPLKCRKVPGYKLEILDCTG</sequence>
<protein>
    <submittedName>
        <fullName evidence="1">Uncharacterized protein</fullName>
    </submittedName>
</protein>
<accession>A0ABW0RVA1</accession>
<evidence type="ECO:0000313" key="1">
    <source>
        <dbReference type="EMBL" id="MFC5548087.1"/>
    </source>
</evidence>
<name>A0ABW0RVA1_9BURK</name>